<feature type="transmembrane region" description="Helical" evidence="9">
    <location>
        <begin position="398"/>
        <end position="419"/>
    </location>
</feature>
<feature type="transmembrane region" description="Helical" evidence="9">
    <location>
        <begin position="364"/>
        <end position="386"/>
    </location>
</feature>
<evidence type="ECO:0000256" key="8">
    <source>
        <dbReference type="SAM" id="MobiDB-lite"/>
    </source>
</evidence>
<feature type="domain" description="Major facilitator superfamily (MFS) profile" evidence="10">
    <location>
        <begin position="10"/>
        <end position="458"/>
    </location>
</feature>
<evidence type="ECO:0000256" key="2">
    <source>
        <dbReference type="ARBA" id="ARBA00022448"/>
    </source>
</evidence>
<dbReference type="Proteomes" id="UP001500016">
    <property type="component" value="Unassembled WGS sequence"/>
</dbReference>
<accession>A0ABP5HT43</accession>
<proteinExistence type="predicted"/>
<feature type="transmembrane region" description="Helical" evidence="9">
    <location>
        <begin position="76"/>
        <end position="95"/>
    </location>
</feature>
<feature type="transmembrane region" description="Helical" evidence="9">
    <location>
        <begin position="101"/>
        <end position="122"/>
    </location>
</feature>
<feature type="transmembrane region" description="Helical" evidence="9">
    <location>
        <begin position="196"/>
        <end position="218"/>
    </location>
</feature>
<dbReference type="Pfam" id="PF07690">
    <property type="entry name" value="MFS_1"/>
    <property type="match status" value="1"/>
</dbReference>
<dbReference type="PANTHER" id="PTHR42718:SF42">
    <property type="entry name" value="EXPORT PROTEIN"/>
    <property type="match status" value="1"/>
</dbReference>
<feature type="transmembrane region" description="Helical" evidence="9">
    <location>
        <begin position="134"/>
        <end position="156"/>
    </location>
</feature>
<feature type="transmembrane region" description="Helical" evidence="9">
    <location>
        <begin position="328"/>
        <end position="344"/>
    </location>
</feature>
<evidence type="ECO:0000313" key="12">
    <source>
        <dbReference type="Proteomes" id="UP001500016"/>
    </source>
</evidence>
<dbReference type="Gene3D" id="1.20.1250.20">
    <property type="entry name" value="MFS general substrate transporter like domains"/>
    <property type="match status" value="1"/>
</dbReference>
<keyword evidence="5 9" id="KW-1133">Transmembrane helix</keyword>
<evidence type="ECO:0000256" key="6">
    <source>
        <dbReference type="ARBA" id="ARBA00023136"/>
    </source>
</evidence>
<protein>
    <submittedName>
        <fullName evidence="11">MFS transporter</fullName>
    </submittedName>
</protein>
<dbReference type="InterPro" id="IPR036259">
    <property type="entry name" value="MFS_trans_sf"/>
</dbReference>
<keyword evidence="12" id="KW-1185">Reference proteome</keyword>
<evidence type="ECO:0000256" key="5">
    <source>
        <dbReference type="ARBA" id="ARBA00022989"/>
    </source>
</evidence>
<comment type="caution">
    <text evidence="11">The sequence shown here is derived from an EMBL/GenBank/DDBJ whole genome shotgun (WGS) entry which is preliminary data.</text>
</comment>
<dbReference type="InterPro" id="IPR020846">
    <property type="entry name" value="MFS_dom"/>
</dbReference>
<feature type="transmembrane region" description="Helical" evidence="9">
    <location>
        <begin position="45"/>
        <end position="64"/>
    </location>
</feature>
<keyword evidence="3" id="KW-1003">Cell membrane</keyword>
<dbReference type="SUPFAM" id="SSF103473">
    <property type="entry name" value="MFS general substrate transporter"/>
    <property type="match status" value="1"/>
</dbReference>
<evidence type="ECO:0000256" key="1">
    <source>
        <dbReference type="ARBA" id="ARBA00004651"/>
    </source>
</evidence>
<evidence type="ECO:0000256" key="3">
    <source>
        <dbReference type="ARBA" id="ARBA00022475"/>
    </source>
</evidence>
<feature type="compositionally biased region" description="Basic and acidic residues" evidence="8">
    <location>
        <begin position="463"/>
        <end position="472"/>
    </location>
</feature>
<dbReference type="EMBL" id="BAAAPE010000013">
    <property type="protein sequence ID" value="GAA2086241.1"/>
    <property type="molecule type" value="Genomic_DNA"/>
</dbReference>
<dbReference type="InterPro" id="IPR004638">
    <property type="entry name" value="EmrB-like"/>
</dbReference>
<dbReference type="PROSITE" id="PS50850">
    <property type="entry name" value="MFS"/>
    <property type="match status" value="1"/>
</dbReference>
<dbReference type="CDD" id="cd17321">
    <property type="entry name" value="MFS_MMR_MDR_like"/>
    <property type="match status" value="1"/>
</dbReference>
<feature type="transmembrane region" description="Helical" evidence="9">
    <location>
        <begin position="431"/>
        <end position="454"/>
    </location>
</feature>
<evidence type="ECO:0000256" key="9">
    <source>
        <dbReference type="SAM" id="Phobius"/>
    </source>
</evidence>
<keyword evidence="6 9" id="KW-0472">Membrane</keyword>
<feature type="transmembrane region" description="Helical" evidence="9">
    <location>
        <begin position="296"/>
        <end position="321"/>
    </location>
</feature>
<keyword evidence="7" id="KW-0046">Antibiotic resistance</keyword>
<dbReference type="NCBIfam" id="TIGR00711">
    <property type="entry name" value="efflux_EmrB"/>
    <property type="match status" value="1"/>
</dbReference>
<dbReference type="Gene3D" id="1.20.1720.10">
    <property type="entry name" value="Multidrug resistance protein D"/>
    <property type="match status" value="1"/>
</dbReference>
<dbReference type="InterPro" id="IPR011701">
    <property type="entry name" value="MFS"/>
</dbReference>
<feature type="transmembrane region" description="Helical" evidence="9">
    <location>
        <begin position="224"/>
        <end position="242"/>
    </location>
</feature>
<gene>
    <name evidence="11" type="ORF">GCM10009801_48550</name>
</gene>
<organism evidence="11 12">
    <name type="scientific">Streptomyces albiaxialis</name>
    <dbReference type="NCBI Taxonomy" id="329523"/>
    <lineage>
        <taxon>Bacteria</taxon>
        <taxon>Bacillati</taxon>
        <taxon>Actinomycetota</taxon>
        <taxon>Actinomycetes</taxon>
        <taxon>Kitasatosporales</taxon>
        <taxon>Streptomycetaceae</taxon>
        <taxon>Streptomyces</taxon>
    </lineage>
</organism>
<feature type="transmembrane region" description="Helical" evidence="9">
    <location>
        <begin position="162"/>
        <end position="184"/>
    </location>
</feature>
<keyword evidence="2" id="KW-0813">Transport</keyword>
<evidence type="ECO:0000256" key="7">
    <source>
        <dbReference type="ARBA" id="ARBA00023251"/>
    </source>
</evidence>
<evidence type="ECO:0000259" key="10">
    <source>
        <dbReference type="PROSITE" id="PS50850"/>
    </source>
</evidence>
<reference evidence="12" key="1">
    <citation type="journal article" date="2019" name="Int. J. Syst. Evol. Microbiol.">
        <title>The Global Catalogue of Microorganisms (GCM) 10K type strain sequencing project: providing services to taxonomists for standard genome sequencing and annotation.</title>
        <authorList>
            <consortium name="The Broad Institute Genomics Platform"/>
            <consortium name="The Broad Institute Genome Sequencing Center for Infectious Disease"/>
            <person name="Wu L."/>
            <person name="Ma J."/>
        </authorList>
    </citation>
    <scope>NUCLEOTIDE SEQUENCE [LARGE SCALE GENOMIC DNA]</scope>
    <source>
        <strain evidence="12">JCM 15478</strain>
    </source>
</reference>
<feature type="region of interest" description="Disordered" evidence="8">
    <location>
        <begin position="463"/>
        <end position="491"/>
    </location>
</feature>
<dbReference type="PANTHER" id="PTHR42718">
    <property type="entry name" value="MAJOR FACILITATOR SUPERFAMILY MULTIDRUG TRANSPORTER MFSC"/>
    <property type="match status" value="1"/>
</dbReference>
<feature type="transmembrane region" description="Helical" evidence="9">
    <location>
        <begin position="262"/>
        <end position="284"/>
    </location>
</feature>
<name>A0ABP5HT43_9ACTN</name>
<evidence type="ECO:0000313" key="11">
    <source>
        <dbReference type="EMBL" id="GAA2086241.1"/>
    </source>
</evidence>
<sequence length="491" mass="50195">MLASRKGRWVLSASVLASGMALLDGTIVNIALPRLGRDLGATLDVLQWTVNAYMLTLTGLILLGGGLGDRYGRRRVFLVGVVWFALASALCGVAPNSEVLIAARALQGVGGALLTPGSLALVQSTFRQQDRAKAVGAWSGLGGVAGAIGPFLGGWLVDGPGWRWIFLINLPLAAAVVLVALRHVPESRDPEATGDFDTLGATLAALGLAGVTYALIAASGHEPATAVVVSAVLGLACGALFVQVERRRAHPMLPLGIFSVRLFSAVNVVTLFLYAAIGGVFFILPVQLQTAAGYSAFQAGVSTLPITVLMLVLSAPAGALAQRVGPRLPLTLGPLITAAGLVLLRRTGPDSTSYVADVLPAVVIQGLGMSLFVAPLTATVLASLDVSRSGIASGVNNAAARAAQLLIVAVLPLAVGLSAHDYTSPGAVDHAFGSAMLLCAALCVVSAALAWFLVPTSALEPTPDHEVAHPECHTNLGVSAPPLEPGEDTGR</sequence>
<comment type="subcellular location">
    <subcellularLocation>
        <location evidence="1">Cell membrane</location>
        <topology evidence="1">Multi-pass membrane protein</topology>
    </subcellularLocation>
</comment>
<evidence type="ECO:0000256" key="4">
    <source>
        <dbReference type="ARBA" id="ARBA00022692"/>
    </source>
</evidence>
<keyword evidence="4 9" id="KW-0812">Transmembrane</keyword>